<proteinExistence type="predicted"/>
<dbReference type="AlphaFoldDB" id="A0A0A9CGB0"/>
<evidence type="ECO:0000256" key="1">
    <source>
        <dbReference type="SAM" id="MobiDB-lite"/>
    </source>
</evidence>
<evidence type="ECO:0000313" key="2">
    <source>
        <dbReference type="EMBL" id="JAD70532.1"/>
    </source>
</evidence>
<accession>A0A0A9CGB0</accession>
<protein>
    <submittedName>
        <fullName evidence="2">Uncharacterized protein</fullName>
    </submittedName>
</protein>
<name>A0A0A9CGB0_ARUDO</name>
<organism evidence="2">
    <name type="scientific">Arundo donax</name>
    <name type="common">Giant reed</name>
    <name type="synonym">Donax arundinaceus</name>
    <dbReference type="NCBI Taxonomy" id="35708"/>
    <lineage>
        <taxon>Eukaryota</taxon>
        <taxon>Viridiplantae</taxon>
        <taxon>Streptophyta</taxon>
        <taxon>Embryophyta</taxon>
        <taxon>Tracheophyta</taxon>
        <taxon>Spermatophyta</taxon>
        <taxon>Magnoliopsida</taxon>
        <taxon>Liliopsida</taxon>
        <taxon>Poales</taxon>
        <taxon>Poaceae</taxon>
        <taxon>PACMAD clade</taxon>
        <taxon>Arundinoideae</taxon>
        <taxon>Arundineae</taxon>
        <taxon>Arundo</taxon>
    </lineage>
</organism>
<feature type="region of interest" description="Disordered" evidence="1">
    <location>
        <begin position="1"/>
        <end position="65"/>
    </location>
</feature>
<reference evidence="2" key="1">
    <citation type="submission" date="2014-09" db="EMBL/GenBank/DDBJ databases">
        <authorList>
            <person name="Magalhaes I.L.F."/>
            <person name="Oliveira U."/>
            <person name="Santos F.R."/>
            <person name="Vidigal T.H.D.A."/>
            <person name="Brescovit A.D."/>
            <person name="Santos A.J."/>
        </authorList>
    </citation>
    <scope>NUCLEOTIDE SEQUENCE</scope>
    <source>
        <tissue evidence="2">Shoot tissue taken approximately 20 cm above the soil surface</tissue>
    </source>
</reference>
<reference evidence="2" key="2">
    <citation type="journal article" date="2015" name="Data Brief">
        <title>Shoot transcriptome of the giant reed, Arundo donax.</title>
        <authorList>
            <person name="Barrero R.A."/>
            <person name="Guerrero F.D."/>
            <person name="Moolhuijzen P."/>
            <person name="Goolsby J.A."/>
            <person name="Tidwell J."/>
            <person name="Bellgard S.E."/>
            <person name="Bellgard M.I."/>
        </authorList>
    </citation>
    <scope>NUCLEOTIDE SEQUENCE</scope>
    <source>
        <tissue evidence="2">Shoot tissue taken approximately 20 cm above the soil surface</tissue>
    </source>
</reference>
<sequence>MKDDGEAPPSNARGPSNMQPVEARMDVNGIRSGPKRKLTEPGRGGKKLRVPQAPRQRPELSKGAAVSLHHLQCDVQ</sequence>
<dbReference type="EMBL" id="GBRH01227363">
    <property type="protein sequence ID" value="JAD70532.1"/>
    <property type="molecule type" value="Transcribed_RNA"/>
</dbReference>